<comment type="similarity">
    <text evidence="2">Belongs to the bacterial solute-binding protein 1 family.</text>
</comment>
<evidence type="ECO:0000256" key="8">
    <source>
        <dbReference type="SAM" id="SignalP"/>
    </source>
</evidence>
<dbReference type="OrthoDB" id="358201at2"/>
<evidence type="ECO:0000256" key="4">
    <source>
        <dbReference type="ARBA" id="ARBA00022729"/>
    </source>
</evidence>
<evidence type="ECO:0000256" key="1">
    <source>
        <dbReference type="ARBA" id="ARBA00004418"/>
    </source>
</evidence>
<dbReference type="InterPro" id="IPR050490">
    <property type="entry name" value="Bact_solute-bd_prot1"/>
</dbReference>
<keyword evidence="7" id="KW-0449">Lipoprotein</keyword>
<evidence type="ECO:0000256" key="7">
    <source>
        <dbReference type="ARBA" id="ARBA00023288"/>
    </source>
</evidence>
<evidence type="ECO:0000313" key="10">
    <source>
        <dbReference type="Proteomes" id="UP000182360"/>
    </source>
</evidence>
<keyword evidence="6" id="KW-0564">Palmitate</keyword>
<dbReference type="Gene3D" id="3.40.190.10">
    <property type="entry name" value="Periplasmic binding protein-like II"/>
    <property type="match status" value="2"/>
</dbReference>
<dbReference type="PROSITE" id="PS51257">
    <property type="entry name" value="PROKAR_LIPOPROTEIN"/>
    <property type="match status" value="1"/>
</dbReference>
<evidence type="ECO:0000256" key="3">
    <source>
        <dbReference type="ARBA" id="ARBA00022475"/>
    </source>
</evidence>
<dbReference type="EMBL" id="FOFU01000019">
    <property type="protein sequence ID" value="SEQ91936.1"/>
    <property type="molecule type" value="Genomic_DNA"/>
</dbReference>
<gene>
    <name evidence="9" type="ORF">SAMN04487977_1193</name>
</gene>
<keyword evidence="5" id="KW-0472">Membrane</keyword>
<feature type="signal peptide" evidence="8">
    <location>
        <begin position="1"/>
        <end position="21"/>
    </location>
</feature>
<dbReference type="InterPro" id="IPR006059">
    <property type="entry name" value="SBP"/>
</dbReference>
<dbReference type="GO" id="GO:0042597">
    <property type="term" value="C:periplasmic space"/>
    <property type="evidence" value="ECO:0007669"/>
    <property type="project" value="UniProtKB-SubCell"/>
</dbReference>
<dbReference type="Proteomes" id="UP000182360">
    <property type="component" value="Unassembled WGS sequence"/>
</dbReference>
<sequence>MKKLIKVLSTVFALTTILTFAGCSKKTSASNTSTGDSLKYADVELGKTGTSISATIKLLTHRTDMLQDSYTGVTFAKYLSEFNKLYPNIKVEIEGITDYASVSLLRLQGGDWGDIMMIPSIDKKELKNYFLSFGDLATMEKQIKFATNWEYENEVYGIPSTGNAQGVLYNKKVFKQAGITKLPASTEEFISDLKLIKEKTNAIPLYTNYAAGWTMGAWDAYLGGSATGDADYMNNILLHTKNPFKNYGDGTHAYAVYKVLYDAAANKLIEEDYTTTDWEGCKGMINRGEIGTMVLGSWAFTQMQGAGPNPDDIGYMSFPITIKGKQYASAGPDYCFGINAKASENNRNAAMIFVKWFTEKSGFAYNEGGIPIAAEDNNYPAAYAAFSANNVEFVSDNPAAAGEADLFNALNSESELNINAGGNLKVQQIIEHAANGTKTFDAIMDEWNKAWSDAQTSENVEIKY</sequence>
<accession>A0A1H9JY99</accession>
<evidence type="ECO:0000256" key="5">
    <source>
        <dbReference type="ARBA" id="ARBA00023136"/>
    </source>
</evidence>
<keyword evidence="3" id="KW-1003">Cell membrane</keyword>
<dbReference type="RefSeq" id="WP_074645737.1">
    <property type="nucleotide sequence ID" value="NZ_FOFU01000019.1"/>
</dbReference>
<evidence type="ECO:0000256" key="6">
    <source>
        <dbReference type="ARBA" id="ARBA00023139"/>
    </source>
</evidence>
<keyword evidence="4 8" id="KW-0732">Signal</keyword>
<comment type="subcellular location">
    <subcellularLocation>
        <location evidence="1">Periplasm</location>
    </subcellularLocation>
</comment>
<evidence type="ECO:0000313" key="9">
    <source>
        <dbReference type="EMBL" id="SEQ91936.1"/>
    </source>
</evidence>
<dbReference type="SUPFAM" id="SSF53850">
    <property type="entry name" value="Periplasmic binding protein-like II"/>
    <property type="match status" value="1"/>
</dbReference>
<organism evidence="9 10">
    <name type="scientific">Treponema bryantii</name>
    <dbReference type="NCBI Taxonomy" id="163"/>
    <lineage>
        <taxon>Bacteria</taxon>
        <taxon>Pseudomonadati</taxon>
        <taxon>Spirochaetota</taxon>
        <taxon>Spirochaetia</taxon>
        <taxon>Spirochaetales</taxon>
        <taxon>Treponemataceae</taxon>
        <taxon>Treponema</taxon>
    </lineage>
</organism>
<dbReference type="PANTHER" id="PTHR43649">
    <property type="entry name" value="ARABINOSE-BINDING PROTEIN-RELATED"/>
    <property type="match status" value="1"/>
</dbReference>
<evidence type="ECO:0000256" key="2">
    <source>
        <dbReference type="ARBA" id="ARBA00008520"/>
    </source>
</evidence>
<dbReference type="Pfam" id="PF01547">
    <property type="entry name" value="SBP_bac_1"/>
    <property type="match status" value="1"/>
</dbReference>
<feature type="chain" id="PRO_5010289370" evidence="8">
    <location>
        <begin position="22"/>
        <end position="464"/>
    </location>
</feature>
<keyword evidence="10" id="KW-1185">Reference proteome</keyword>
<dbReference type="PANTHER" id="PTHR43649:SF33">
    <property type="entry name" value="POLYGALACTURONAN_RHAMNOGALACTURONAN-BINDING PROTEIN YTCQ"/>
    <property type="match status" value="1"/>
</dbReference>
<protein>
    <submittedName>
        <fullName evidence="9">Carbohydrate ABC transporter substrate-binding protein, CUT1 family</fullName>
    </submittedName>
</protein>
<reference evidence="9 10" key="1">
    <citation type="submission" date="2016-10" db="EMBL/GenBank/DDBJ databases">
        <authorList>
            <person name="de Groot N.N."/>
        </authorList>
    </citation>
    <scope>NUCLEOTIDE SEQUENCE [LARGE SCALE GENOMIC DNA]</scope>
    <source>
        <strain evidence="9 10">B25</strain>
    </source>
</reference>
<name>A0A1H9JY99_9SPIR</name>
<dbReference type="AlphaFoldDB" id="A0A1H9JY99"/>
<proteinExistence type="inferred from homology"/>